<evidence type="ECO:0000313" key="2">
    <source>
        <dbReference type="Proteomes" id="UP000192223"/>
    </source>
</evidence>
<dbReference type="PANTHER" id="PTHR38001:SF1">
    <property type="entry name" value="PROTEIN CEBPZOS"/>
    <property type="match status" value="1"/>
</dbReference>
<proteinExistence type="predicted"/>
<dbReference type="InterPro" id="IPR037764">
    <property type="entry name" value="CEBPZOS"/>
</dbReference>
<keyword evidence="1" id="KW-0812">Transmembrane</keyword>
<dbReference type="PANTHER" id="PTHR38001">
    <property type="entry name" value="PROTEIN CEBPZOS"/>
    <property type="match status" value="1"/>
</dbReference>
<protein>
    <submittedName>
        <fullName evidence="3">Uncharacterized protein LOC108737766 isoform X2</fullName>
    </submittedName>
</protein>
<dbReference type="GeneID" id="108737766"/>
<feature type="transmembrane region" description="Helical" evidence="1">
    <location>
        <begin position="20"/>
        <end position="39"/>
    </location>
</feature>
<evidence type="ECO:0000256" key="1">
    <source>
        <dbReference type="SAM" id="Phobius"/>
    </source>
</evidence>
<evidence type="ECO:0000313" key="3">
    <source>
        <dbReference type="RefSeq" id="XP_025834732.1"/>
    </source>
</evidence>
<keyword evidence="1" id="KW-1133">Transmembrane helix</keyword>
<gene>
    <name evidence="3" type="primary">LOC108737766</name>
</gene>
<sequence length="85" mass="10257">MLPKYPKPLGRKILIKSATALFVVEAITFAFSYGVWYKLNRERDFRLYMRNNFPKILEFYYTLDDKFGNTNIRLIDSDYWKRTSS</sequence>
<reference evidence="3" key="1">
    <citation type="submission" date="2025-08" db="UniProtKB">
        <authorList>
            <consortium name="RefSeq"/>
        </authorList>
    </citation>
    <scope>IDENTIFICATION</scope>
    <source>
        <tissue evidence="3">Entire body</tissue>
    </source>
</reference>
<accession>A0A7F5RFI0</accession>
<dbReference type="Proteomes" id="UP000192223">
    <property type="component" value="Unplaced"/>
</dbReference>
<dbReference type="AlphaFoldDB" id="A0A7F5RFI0"/>
<organism evidence="2 3">
    <name type="scientific">Agrilus planipennis</name>
    <name type="common">Emerald ash borer</name>
    <name type="synonym">Agrilus marcopoli</name>
    <dbReference type="NCBI Taxonomy" id="224129"/>
    <lineage>
        <taxon>Eukaryota</taxon>
        <taxon>Metazoa</taxon>
        <taxon>Ecdysozoa</taxon>
        <taxon>Arthropoda</taxon>
        <taxon>Hexapoda</taxon>
        <taxon>Insecta</taxon>
        <taxon>Pterygota</taxon>
        <taxon>Neoptera</taxon>
        <taxon>Endopterygota</taxon>
        <taxon>Coleoptera</taxon>
        <taxon>Polyphaga</taxon>
        <taxon>Elateriformia</taxon>
        <taxon>Buprestoidea</taxon>
        <taxon>Buprestidae</taxon>
        <taxon>Agrilinae</taxon>
        <taxon>Agrilus</taxon>
    </lineage>
</organism>
<dbReference type="RefSeq" id="XP_025834732.1">
    <property type="nucleotide sequence ID" value="XM_025978947.1"/>
</dbReference>
<keyword evidence="2" id="KW-1185">Reference proteome</keyword>
<keyword evidence="1" id="KW-0472">Membrane</keyword>
<dbReference type="OrthoDB" id="194775at2759"/>
<name>A0A7F5RFI0_AGRPL</name>